<dbReference type="Pfam" id="PF13384">
    <property type="entry name" value="HTH_23"/>
    <property type="match status" value="1"/>
</dbReference>
<evidence type="ECO:0000313" key="4">
    <source>
        <dbReference type="WBParaSite" id="HPBE_0000465101-mRNA-1"/>
    </source>
</evidence>
<name>A0A183FE86_HELPZ</name>
<dbReference type="GO" id="GO:0005634">
    <property type="term" value="C:nucleus"/>
    <property type="evidence" value="ECO:0007669"/>
    <property type="project" value="UniProtKB-SubCell"/>
</dbReference>
<dbReference type="SUPFAM" id="SSF46689">
    <property type="entry name" value="Homeodomain-like"/>
    <property type="match status" value="1"/>
</dbReference>
<organism evidence="3 4">
    <name type="scientific">Heligmosomoides polygyrus</name>
    <name type="common">Parasitic roundworm</name>
    <dbReference type="NCBI Taxonomy" id="6339"/>
    <lineage>
        <taxon>Eukaryota</taxon>
        <taxon>Metazoa</taxon>
        <taxon>Ecdysozoa</taxon>
        <taxon>Nematoda</taxon>
        <taxon>Chromadorea</taxon>
        <taxon>Rhabditida</taxon>
        <taxon>Rhabditina</taxon>
        <taxon>Rhabditomorpha</taxon>
        <taxon>Strongyloidea</taxon>
        <taxon>Heligmosomidae</taxon>
        <taxon>Heligmosomoides</taxon>
    </lineage>
</organism>
<reference evidence="4" key="2">
    <citation type="submission" date="2019-09" db="UniProtKB">
        <authorList>
            <consortium name="WormBaseParasite"/>
        </authorList>
    </citation>
    <scope>IDENTIFICATION</scope>
</reference>
<accession>A0A3P7WLS6</accession>
<dbReference type="OrthoDB" id="7951431at2759"/>
<dbReference type="AlphaFoldDB" id="A0A183FE86"/>
<dbReference type="PANTHER" id="PTHR46068">
    <property type="entry name" value="PROTEIN CBG27172"/>
    <property type="match status" value="1"/>
</dbReference>
<protein>
    <submittedName>
        <fullName evidence="4">HTH_38 domain-containing protein</fullName>
    </submittedName>
</protein>
<sequence>MVAAHPKRQSIIDLHCAGFATKDIVKTLSVPRRTVQRAVKLFKETGGTSDRRRSGRPCSAVTKSNADVIRKRIKRSPQQSIRKMANDLNISEGSGHYAEYTKMISAGVKWRNYSTPLLYM</sequence>
<keyword evidence="3" id="KW-1185">Reference proteome</keyword>
<dbReference type="PANTHER" id="PTHR46068:SF1">
    <property type="entry name" value="TRANSPOSASE IS30-LIKE HTH DOMAIN-CONTAINING PROTEIN"/>
    <property type="match status" value="1"/>
</dbReference>
<dbReference type="Gene3D" id="1.10.10.10">
    <property type="entry name" value="Winged helix-like DNA-binding domain superfamily/Winged helix DNA-binding domain"/>
    <property type="match status" value="1"/>
</dbReference>
<reference evidence="2 3" key="1">
    <citation type="submission" date="2018-11" db="EMBL/GenBank/DDBJ databases">
        <authorList>
            <consortium name="Pathogen Informatics"/>
        </authorList>
    </citation>
    <scope>NUCLEOTIDE SEQUENCE [LARGE SCALE GENOMIC DNA]</scope>
</reference>
<gene>
    <name evidence="2" type="ORF">HPBE_LOCUS4652</name>
</gene>
<evidence type="ECO:0000313" key="2">
    <source>
        <dbReference type="EMBL" id="VDO61951.1"/>
    </source>
</evidence>
<proteinExistence type="predicted"/>
<evidence type="ECO:0000313" key="3">
    <source>
        <dbReference type="Proteomes" id="UP000050761"/>
    </source>
</evidence>
<dbReference type="EMBL" id="UZAH01025343">
    <property type="protein sequence ID" value="VDO61951.1"/>
    <property type="molecule type" value="Genomic_DNA"/>
</dbReference>
<dbReference type="Proteomes" id="UP000050761">
    <property type="component" value="Unassembled WGS sequence"/>
</dbReference>
<dbReference type="InterPro" id="IPR009057">
    <property type="entry name" value="Homeodomain-like_sf"/>
</dbReference>
<evidence type="ECO:0000256" key="1">
    <source>
        <dbReference type="ARBA" id="ARBA00004123"/>
    </source>
</evidence>
<accession>A0A183FE86</accession>
<comment type="subcellular location">
    <subcellularLocation>
        <location evidence="1">Nucleus</location>
    </subcellularLocation>
</comment>
<dbReference type="WBParaSite" id="HPBE_0000465101-mRNA-1">
    <property type="protein sequence ID" value="HPBE_0000465101-mRNA-1"/>
    <property type="gene ID" value="HPBE_0000465101"/>
</dbReference>
<dbReference type="InterPro" id="IPR036388">
    <property type="entry name" value="WH-like_DNA-bd_sf"/>
</dbReference>